<feature type="region of interest" description="Disordered" evidence="1">
    <location>
        <begin position="925"/>
        <end position="955"/>
    </location>
</feature>
<feature type="compositionally biased region" description="Polar residues" evidence="1">
    <location>
        <begin position="1"/>
        <end position="10"/>
    </location>
</feature>
<feature type="compositionally biased region" description="Basic and acidic residues" evidence="1">
    <location>
        <begin position="1699"/>
        <end position="1726"/>
    </location>
</feature>
<feature type="region of interest" description="Disordered" evidence="1">
    <location>
        <begin position="734"/>
        <end position="783"/>
    </location>
</feature>
<accession>A0AAW2AS44</accession>
<keyword evidence="3" id="KW-1185">Reference proteome</keyword>
<feature type="compositionally biased region" description="Polar residues" evidence="1">
    <location>
        <begin position="856"/>
        <end position="870"/>
    </location>
</feature>
<feature type="region of interest" description="Disordered" evidence="1">
    <location>
        <begin position="1598"/>
        <end position="1744"/>
    </location>
</feature>
<reference evidence="2 3" key="1">
    <citation type="submission" date="2024-05" db="EMBL/GenBank/DDBJ databases">
        <title>A high-quality chromosomal-level genome assembly of Topmouth culter (Culter alburnus).</title>
        <authorList>
            <person name="Zhao H."/>
        </authorList>
    </citation>
    <scope>NUCLEOTIDE SEQUENCE [LARGE SCALE GENOMIC DNA]</scope>
    <source>
        <strain evidence="2">CATC2023</strain>
        <tissue evidence="2">Muscle</tissue>
    </source>
</reference>
<feature type="compositionally biased region" description="Basic and acidic residues" evidence="1">
    <location>
        <begin position="1448"/>
        <end position="1460"/>
    </location>
</feature>
<proteinExistence type="predicted"/>
<feature type="region of interest" description="Disordered" evidence="1">
    <location>
        <begin position="371"/>
        <end position="391"/>
    </location>
</feature>
<feature type="compositionally biased region" description="Polar residues" evidence="1">
    <location>
        <begin position="143"/>
        <end position="179"/>
    </location>
</feature>
<feature type="compositionally biased region" description="Polar residues" evidence="1">
    <location>
        <begin position="539"/>
        <end position="571"/>
    </location>
</feature>
<sequence>MQGYAWSSNQRPPPNYQERAPPPYKERAPPQYQERAPPQYPQYPLQYQDQFLPHYQDFRNDQPNMLQAQFSAQFARPNMHGYNTQTNRAHPQYPCAASNTQQHYPSENPNTYRCYAQFAMQSNSSSPQNNRKTGHNQAHMYWSPQSNHGSSVGNNRGWSSHTSNNGGSCSMNNQQQLQPPRTAPRHHQQHQFSRQHSGKQHNMHHRTQGHRQQSSSWAHNNGVSQRISNNQAQSQTTANYTSCNPTTPPSGAQSNISLLSNNLNQSPVNQNQPELRSNVGPDVLTIHFQNNQSTGQQSQGTNCGTHNVNETSQMTRTNEAQPQPHSRSYANTLIYRLLCSNGKGQANKQQSVEEIAHHNTCSEQSEVCATNRTDQHSKDPSSEPSAQCTVEPPSKRMKYAMVQRDYWNKETSVSKDFGAQSVRPGTHQAGSNENRFKGMSQHSIQYSTDPADCLEAVFALQKVSQQVHKAIAIVPPISQQTSNTTLMADTNPKKADSPPLKIDSVWTLVEESDAQKTVNDKLPESPSPTAQQEDKSLEIETTSNIADSDADSGTCSTSPVECQNNAQQDNCDSSDASLDLSSVPVVKYTLEKLMDLVKSLEIAELSSGYPVESESFFNRILKLYWNGSQDNLVEALKSFRKEAEQQSSVDIVWDYESVVFESIETENLKKLAHCDVLNNEMYSSSEEFKSSWLNVDGQSADIEKVLSEPLLDDITVIKATSQEFSDKTVVTSNNLGANSHKDVPEVSSAEKSVKPDTCSPAALLTPQSGNDREEMATENNGHSYAGLSRMTYLSSVSSEKETFQKQVDINQNHNFNTKPSDNSPLAERSTEKLTDCSNEIEVCRQDHSEQTCHNLSVSESLPLSPGNSVSDGVKKSDLSFSTETLCNSEDTWQIEDISDDENPGNKEALKNSSDIGLVEDISDAENSGNKEVLPISSDTSPVKDISDTENSGNEVLRNSSENCLVEDISEDENTGNKVVLPNSSDTWPSEDISDAENTGNKEVLNNSSDTWPLEDISDAENSGNEEVFPNSSDIWLVEDISDTENTGNKAVLPNSSETWLVEDISEDENIGNKDVLNNSSVTWPLEDISEDENTGNKAILPNSSDTWQVEDISEDENPGNKDTCSNSSDICVEEDVSNDENSSDSLLMEITVLSSEDAKTFFQQLENEPECGVKTTKSTFDCQDLVACFDAPSQPNHEYNKADADTCSLCGTKIAISNSTNVTANDGDHFCSQCWEQAPLLELEEEPCSPVKNEAGVLASPAKSNKQGQDCSPPCFKLEVKDVASTKECIVYERLTGQKSDYMVRLGLVQNSPTLELKVKELNVTSPETCTVNEGQKRDSIVKSELGGNCCPPCLDLQVKKPAVASLKESIGNKRLSEQKCEGMVKSELGQTRSPPPLDLKVKELTVTSTKKCIADEKRDCMVKSELGQNRSSPSLEPKVSKPTVASTEDRIDDEGRTEQKSQSLLKSELRQNCSPPSLELQVKVPNVSPPEECTENNKRLTGQKRDCMVKSKLGQNCSRPSLEIEVNEPTAASTEECTEDERMMGQKSESLLKSQLRQNCSPSSLEPQLKVPKVASPKKCIADEGLEKSVTQKVPEIQRPAEQKLIKIQPNKEENDKTEKNRFAKPQLLFKCNKPPTKKSSFFKHKLKSGSTSTGSDESVLFTPDIVVKKNLPQKKKNLKRPSGESQDCSKVKKFKEHRQERQDYPDRTSQNHRETLQKVTEKVPSHSNDTPPHGSKKKLELRSILSVNKTKTIEPKKVRFDLYGSNREKQIYAHDRRFSAPASLTVSDTCKDYTDVLSAKQKVLNQWSSTFIPKTKSFHPRSSQEGAPQKKKPQKTKDLLKSSISALKSHMTHRAKLQSSSKKETNHFRKPVFHQKLTKTLSG</sequence>
<evidence type="ECO:0000313" key="2">
    <source>
        <dbReference type="EMBL" id="KAK9975686.1"/>
    </source>
</evidence>
<feature type="compositionally biased region" description="Polar residues" evidence="1">
    <location>
        <begin position="809"/>
        <end position="823"/>
    </location>
</feature>
<feature type="compositionally biased region" description="Polar residues" evidence="1">
    <location>
        <begin position="995"/>
        <end position="1010"/>
    </location>
</feature>
<protein>
    <submittedName>
        <fullName evidence="2">Uncharacterized protein</fullName>
    </submittedName>
</protein>
<feature type="region of interest" description="Disordered" evidence="1">
    <location>
        <begin position="971"/>
        <end position="1012"/>
    </location>
</feature>
<feature type="compositionally biased region" description="Polar residues" evidence="1">
    <location>
        <begin position="1461"/>
        <end position="1473"/>
    </location>
</feature>
<feature type="compositionally biased region" description="Pro residues" evidence="1">
    <location>
        <begin position="11"/>
        <end position="23"/>
    </location>
</feature>
<feature type="compositionally biased region" description="Basic residues" evidence="1">
    <location>
        <begin position="1870"/>
        <end position="1879"/>
    </location>
</feature>
<feature type="compositionally biased region" description="Basic and acidic residues" evidence="1">
    <location>
        <begin position="1600"/>
        <end position="1623"/>
    </location>
</feature>
<comment type="caution">
    <text evidence="2">The sequence shown here is derived from an EMBL/GenBank/DDBJ whole genome shotgun (WGS) entry which is preliminary data.</text>
</comment>
<feature type="region of interest" description="Disordered" evidence="1">
    <location>
        <begin position="1"/>
        <end position="38"/>
    </location>
</feature>
<feature type="compositionally biased region" description="Polar residues" evidence="1">
    <location>
        <begin position="210"/>
        <end position="252"/>
    </location>
</feature>
<feature type="region of interest" description="Disordered" evidence="1">
    <location>
        <begin position="122"/>
        <end position="257"/>
    </location>
</feature>
<dbReference type="EMBL" id="JAWDJR010000004">
    <property type="protein sequence ID" value="KAK9975686.1"/>
    <property type="molecule type" value="Genomic_DNA"/>
</dbReference>
<feature type="region of interest" description="Disordered" evidence="1">
    <location>
        <begin position="856"/>
        <end position="875"/>
    </location>
</feature>
<feature type="region of interest" description="Disordered" evidence="1">
    <location>
        <begin position="1816"/>
        <end position="1885"/>
    </location>
</feature>
<organism evidence="2 3">
    <name type="scientific">Culter alburnus</name>
    <name type="common">Topmouth culter</name>
    <dbReference type="NCBI Taxonomy" id="194366"/>
    <lineage>
        <taxon>Eukaryota</taxon>
        <taxon>Metazoa</taxon>
        <taxon>Chordata</taxon>
        <taxon>Craniata</taxon>
        <taxon>Vertebrata</taxon>
        <taxon>Euteleostomi</taxon>
        <taxon>Actinopterygii</taxon>
        <taxon>Neopterygii</taxon>
        <taxon>Teleostei</taxon>
        <taxon>Ostariophysi</taxon>
        <taxon>Cypriniformes</taxon>
        <taxon>Xenocyprididae</taxon>
        <taxon>Xenocypridinae</taxon>
        <taxon>Culter</taxon>
    </lineage>
</organism>
<dbReference type="Proteomes" id="UP001479290">
    <property type="component" value="Unassembled WGS sequence"/>
</dbReference>
<feature type="region of interest" description="Disordered" evidence="1">
    <location>
        <begin position="514"/>
        <end position="576"/>
    </location>
</feature>
<feature type="region of interest" description="Disordered" evidence="1">
    <location>
        <begin position="1425"/>
        <end position="1473"/>
    </location>
</feature>
<evidence type="ECO:0000256" key="1">
    <source>
        <dbReference type="SAM" id="MobiDB-lite"/>
    </source>
</evidence>
<feature type="compositionally biased region" description="Basic residues" evidence="1">
    <location>
        <begin position="196"/>
        <end position="209"/>
    </location>
</feature>
<feature type="compositionally biased region" description="Polar residues" evidence="1">
    <location>
        <begin position="122"/>
        <end position="131"/>
    </location>
</feature>
<name>A0AAW2AS44_CULAL</name>
<gene>
    <name evidence="2" type="ORF">ABG768_020926</name>
</gene>
<evidence type="ECO:0000313" key="3">
    <source>
        <dbReference type="Proteomes" id="UP001479290"/>
    </source>
</evidence>
<feature type="region of interest" description="Disordered" evidence="1">
    <location>
        <begin position="809"/>
        <end position="829"/>
    </location>
</feature>